<organism evidence="6 7">
    <name type="scientific">Meinhardsimonia xiamenensis</name>
    <dbReference type="NCBI Taxonomy" id="990712"/>
    <lineage>
        <taxon>Bacteria</taxon>
        <taxon>Pseudomonadati</taxon>
        <taxon>Pseudomonadota</taxon>
        <taxon>Alphaproteobacteria</taxon>
        <taxon>Rhodobacterales</taxon>
        <taxon>Paracoccaceae</taxon>
        <taxon>Meinhardsimonia</taxon>
    </lineage>
</organism>
<evidence type="ECO:0000256" key="2">
    <source>
        <dbReference type="ARBA" id="ARBA00023054"/>
    </source>
</evidence>
<comment type="subcellular location">
    <subcellularLocation>
        <location evidence="1">Cell envelope</location>
    </subcellularLocation>
</comment>
<dbReference type="AlphaFoldDB" id="A0A1G8ZG71"/>
<feature type="domain" description="YknX-like C-terminal permuted SH3-like" evidence="5">
    <location>
        <begin position="333"/>
        <end position="399"/>
    </location>
</feature>
<dbReference type="STRING" id="990712.SAMN05216257_101706"/>
<dbReference type="OrthoDB" id="9791520at2"/>
<proteinExistence type="predicted"/>
<sequence length="405" mass="43719">MKMRTLIGATLGAAALAGLLWAAFRPQPVPVDLAEVTRGPMQITVGADGRTRIREVFEVAAPFTGRAERSPVRVGDPVVKGETVVAIVRPAAPPLLDARARLEAQAAVREAEAALAAAASRVRQAEEELDYARTEYERIVKLVERGVASTTQLENAHRILKLKEAALDTARSEEARARSALARARAALVDPEELAEEGGPCCEGCCLEIRSPADGVVLEVAQISARPVQMGEFLVSVGRPDDLEIVADLLSADAVRLPPDARASVERWGGAEALEARLRRIEPVARTKVSALGIEEQRVDAIFDILTPPEERPGLGHGFAVYLRIIEWEAEDVVQLPLSAVFREGGEWFAFTVREGRARRVRVELGRRNGEVAELLSGLSAGDVVIVHPSDRVVEGVEIVSRTSS</sequence>
<keyword evidence="7" id="KW-1185">Reference proteome</keyword>
<evidence type="ECO:0000256" key="3">
    <source>
        <dbReference type="SAM" id="Coils"/>
    </source>
</evidence>
<dbReference type="PANTHER" id="PTHR32347">
    <property type="entry name" value="EFFLUX SYSTEM COMPONENT YKNX-RELATED"/>
    <property type="match status" value="1"/>
</dbReference>
<evidence type="ECO:0000256" key="1">
    <source>
        <dbReference type="ARBA" id="ARBA00004196"/>
    </source>
</evidence>
<evidence type="ECO:0000256" key="4">
    <source>
        <dbReference type="SAM" id="SignalP"/>
    </source>
</evidence>
<evidence type="ECO:0000313" key="6">
    <source>
        <dbReference type="EMBL" id="SDK13604.1"/>
    </source>
</evidence>
<dbReference type="GO" id="GO:0030313">
    <property type="term" value="C:cell envelope"/>
    <property type="evidence" value="ECO:0007669"/>
    <property type="project" value="UniProtKB-SubCell"/>
</dbReference>
<accession>A0A1G8ZG71</accession>
<keyword evidence="2 3" id="KW-0175">Coiled coil</keyword>
<feature type="coiled-coil region" evidence="3">
    <location>
        <begin position="101"/>
        <end position="173"/>
    </location>
</feature>
<name>A0A1G8ZG71_9RHOB</name>
<dbReference type="Gene3D" id="1.10.287.470">
    <property type="entry name" value="Helix hairpin bin"/>
    <property type="match status" value="1"/>
</dbReference>
<dbReference type="Gene3D" id="2.40.50.100">
    <property type="match status" value="1"/>
</dbReference>
<dbReference type="RefSeq" id="WP_092498141.1">
    <property type="nucleotide sequence ID" value="NZ_FNFV01000001.1"/>
</dbReference>
<feature type="chain" id="PRO_5011495480" evidence="4">
    <location>
        <begin position="23"/>
        <end position="405"/>
    </location>
</feature>
<gene>
    <name evidence="6" type="ORF">SAMN05216257_101706</name>
</gene>
<dbReference type="InterPro" id="IPR050465">
    <property type="entry name" value="UPF0194_transport"/>
</dbReference>
<protein>
    <submittedName>
        <fullName evidence="6">HlyD family secretion protein</fullName>
    </submittedName>
</protein>
<evidence type="ECO:0000259" key="5">
    <source>
        <dbReference type="Pfam" id="PF25989"/>
    </source>
</evidence>
<evidence type="ECO:0000313" key="7">
    <source>
        <dbReference type="Proteomes" id="UP000199328"/>
    </source>
</evidence>
<dbReference type="Gene3D" id="2.40.420.20">
    <property type="match status" value="1"/>
</dbReference>
<dbReference type="Pfam" id="PF25989">
    <property type="entry name" value="YknX_C"/>
    <property type="match status" value="1"/>
</dbReference>
<dbReference type="Proteomes" id="UP000199328">
    <property type="component" value="Unassembled WGS sequence"/>
</dbReference>
<reference evidence="7" key="1">
    <citation type="submission" date="2016-10" db="EMBL/GenBank/DDBJ databases">
        <authorList>
            <person name="Varghese N."/>
            <person name="Submissions S."/>
        </authorList>
    </citation>
    <scope>NUCLEOTIDE SEQUENCE [LARGE SCALE GENOMIC DNA]</scope>
    <source>
        <strain evidence="7">CGMCC 1.10789</strain>
    </source>
</reference>
<dbReference type="SUPFAM" id="SSF56954">
    <property type="entry name" value="Outer membrane efflux proteins (OEP)"/>
    <property type="match status" value="1"/>
</dbReference>
<feature type="signal peptide" evidence="4">
    <location>
        <begin position="1"/>
        <end position="22"/>
    </location>
</feature>
<dbReference type="PANTHER" id="PTHR32347:SF29">
    <property type="entry name" value="UPF0194 MEMBRANE PROTEIN YBHG"/>
    <property type="match status" value="1"/>
</dbReference>
<keyword evidence="4" id="KW-0732">Signal</keyword>
<dbReference type="InterPro" id="IPR058637">
    <property type="entry name" value="YknX-like_C"/>
</dbReference>
<dbReference type="EMBL" id="FNFV01000001">
    <property type="protein sequence ID" value="SDK13604.1"/>
    <property type="molecule type" value="Genomic_DNA"/>
</dbReference>